<feature type="compositionally biased region" description="Low complexity" evidence="1">
    <location>
        <begin position="231"/>
        <end position="246"/>
    </location>
</feature>
<feature type="region of interest" description="Disordered" evidence="1">
    <location>
        <begin position="224"/>
        <end position="246"/>
    </location>
</feature>
<feature type="non-terminal residue" evidence="2">
    <location>
        <position position="246"/>
    </location>
</feature>
<dbReference type="Proteomes" id="UP000193944">
    <property type="component" value="Unassembled WGS sequence"/>
</dbReference>
<comment type="caution">
    <text evidence="2">The sequence shown here is derived from an EMBL/GenBank/DDBJ whole genome shotgun (WGS) entry which is preliminary data.</text>
</comment>
<evidence type="ECO:0000256" key="1">
    <source>
        <dbReference type="SAM" id="MobiDB-lite"/>
    </source>
</evidence>
<organism evidence="2 3">
    <name type="scientific">Anaeromyces robustus</name>
    <dbReference type="NCBI Taxonomy" id="1754192"/>
    <lineage>
        <taxon>Eukaryota</taxon>
        <taxon>Fungi</taxon>
        <taxon>Fungi incertae sedis</taxon>
        <taxon>Chytridiomycota</taxon>
        <taxon>Chytridiomycota incertae sedis</taxon>
        <taxon>Neocallimastigomycetes</taxon>
        <taxon>Neocallimastigales</taxon>
        <taxon>Neocallimastigaceae</taxon>
        <taxon>Anaeromyces</taxon>
    </lineage>
</organism>
<reference evidence="2 3" key="1">
    <citation type="submission" date="2016-08" db="EMBL/GenBank/DDBJ databases">
        <title>A Parts List for Fungal Cellulosomes Revealed by Comparative Genomics.</title>
        <authorList>
            <consortium name="DOE Joint Genome Institute"/>
            <person name="Haitjema C.H."/>
            <person name="Gilmore S.P."/>
            <person name="Henske J.K."/>
            <person name="Solomon K.V."/>
            <person name="De Groot R."/>
            <person name="Kuo A."/>
            <person name="Mondo S.J."/>
            <person name="Salamov A.A."/>
            <person name="Labutti K."/>
            <person name="Zhao Z."/>
            <person name="Chiniquy J."/>
            <person name="Barry K."/>
            <person name="Brewer H.M."/>
            <person name="Purvine S.O."/>
            <person name="Wright A.T."/>
            <person name="Boxma B."/>
            <person name="Van Alen T."/>
            <person name="Hackstein J.H."/>
            <person name="Baker S.E."/>
            <person name="Grigoriev I.V."/>
            <person name="O'Malley M.A."/>
        </authorList>
    </citation>
    <scope>NUCLEOTIDE SEQUENCE [LARGE SCALE GENOMIC DNA]</scope>
    <source>
        <strain evidence="2 3">S4</strain>
    </source>
</reference>
<proteinExistence type="predicted"/>
<evidence type="ECO:0008006" key="4">
    <source>
        <dbReference type="Google" id="ProtNLM"/>
    </source>
</evidence>
<evidence type="ECO:0000313" key="3">
    <source>
        <dbReference type="Proteomes" id="UP000193944"/>
    </source>
</evidence>
<protein>
    <recommendedName>
        <fullName evidence="4">DUF4219 domain-containing protein</fullName>
    </recommendedName>
</protein>
<dbReference type="OrthoDB" id="2170908at2759"/>
<keyword evidence="3" id="KW-1185">Reference proteome</keyword>
<name>A0A1Y1VLQ8_9FUNG</name>
<dbReference type="AlphaFoldDB" id="A0A1Y1VLQ8"/>
<reference evidence="2 3" key="2">
    <citation type="submission" date="2016-08" db="EMBL/GenBank/DDBJ databases">
        <title>Pervasive Adenine N6-methylation of Active Genes in Fungi.</title>
        <authorList>
            <consortium name="DOE Joint Genome Institute"/>
            <person name="Mondo S.J."/>
            <person name="Dannebaum R.O."/>
            <person name="Kuo R.C."/>
            <person name="Labutti K."/>
            <person name="Haridas S."/>
            <person name="Kuo A."/>
            <person name="Salamov A."/>
            <person name="Ahrendt S.R."/>
            <person name="Lipzen A."/>
            <person name="Sullivan W."/>
            <person name="Andreopoulos W.B."/>
            <person name="Clum A."/>
            <person name="Lindquist E."/>
            <person name="Daum C."/>
            <person name="Ramamoorthy G.K."/>
            <person name="Gryganskyi A."/>
            <person name="Culley D."/>
            <person name="Magnuson J.K."/>
            <person name="James T.Y."/>
            <person name="O'Malley M.A."/>
            <person name="Stajich J.E."/>
            <person name="Spatafora J.W."/>
            <person name="Visel A."/>
            <person name="Grigoriev I.V."/>
        </authorList>
    </citation>
    <scope>NUCLEOTIDE SEQUENCE [LARGE SCALE GENOMIC DNA]</scope>
    <source>
        <strain evidence="2 3">S4</strain>
    </source>
</reference>
<gene>
    <name evidence="2" type="ORF">BCR32DRAFT_273543</name>
</gene>
<sequence>MSNLNNELNICLNGDNFEVWHNIVMDTLYIKKLNKYAEKDIVKELKENGRTEEEIRKATIENKKARLIILTSINPAIAKDILKLESVFSIMTYLKGKYGEDDTDMLYWANKIEKLKAKNIKEIPKILTKLDNIFENMNKSDFKLSDKEKIKYIYNTFPTGFKNKFEFKENEDSQSLIKRIKYNISMKCYASQWMEKEREEEIDDSMEEEEEEQEDHMEIDAIHKNFRKPKNFNNKNTKIHNNNSIK</sequence>
<dbReference type="Pfam" id="PF14223">
    <property type="entry name" value="Retrotran_gag_2"/>
    <property type="match status" value="1"/>
</dbReference>
<accession>A0A1Y1VLQ8</accession>
<evidence type="ECO:0000313" key="2">
    <source>
        <dbReference type="EMBL" id="ORX59838.1"/>
    </source>
</evidence>
<dbReference type="EMBL" id="MCFG01000700">
    <property type="protein sequence ID" value="ORX59838.1"/>
    <property type="molecule type" value="Genomic_DNA"/>
</dbReference>